<organism evidence="1">
    <name type="scientific">Brassica oleracea</name>
    <name type="common">Wild cabbage</name>
    <dbReference type="NCBI Taxonomy" id="3712"/>
    <lineage>
        <taxon>Eukaryota</taxon>
        <taxon>Viridiplantae</taxon>
        <taxon>Streptophyta</taxon>
        <taxon>Embryophyta</taxon>
        <taxon>Tracheophyta</taxon>
        <taxon>Spermatophyta</taxon>
        <taxon>Magnoliopsida</taxon>
        <taxon>eudicotyledons</taxon>
        <taxon>Gunneridae</taxon>
        <taxon>Pentapetalae</taxon>
        <taxon>rosids</taxon>
        <taxon>malvids</taxon>
        <taxon>Brassicales</taxon>
        <taxon>Brassicaceae</taxon>
        <taxon>Brassiceae</taxon>
        <taxon>Brassica</taxon>
    </lineage>
</organism>
<proteinExistence type="predicted"/>
<gene>
    <name evidence="1" type="ORF">BOLC8T51930H</name>
</gene>
<sequence>LLPQAHPYVPPFWKNCSYITMANHTRRVGLDMRHVVL</sequence>
<protein>
    <submittedName>
        <fullName evidence="1">Uncharacterized protein</fullName>
    </submittedName>
</protein>
<dbReference type="EMBL" id="LR031879">
    <property type="protein sequence ID" value="VDD58701.1"/>
    <property type="molecule type" value="Genomic_DNA"/>
</dbReference>
<feature type="non-terminal residue" evidence="1">
    <location>
        <position position="1"/>
    </location>
</feature>
<evidence type="ECO:0000313" key="1">
    <source>
        <dbReference type="EMBL" id="VDD58701.1"/>
    </source>
</evidence>
<dbReference type="AlphaFoldDB" id="A0A3P6GFN7"/>
<reference evidence="1" key="1">
    <citation type="submission" date="2018-11" db="EMBL/GenBank/DDBJ databases">
        <authorList>
            <consortium name="Genoscope - CEA"/>
            <person name="William W."/>
        </authorList>
    </citation>
    <scope>NUCLEOTIDE SEQUENCE</scope>
</reference>
<accession>A0A3P6GFN7</accession>
<name>A0A3P6GFN7_BRAOL</name>